<accession>A0A9Q1IB09</accession>
<feature type="transmembrane region" description="Helical" evidence="1">
    <location>
        <begin position="33"/>
        <end position="51"/>
    </location>
</feature>
<gene>
    <name evidence="2" type="ORF">SKAU_G00411890</name>
</gene>
<evidence type="ECO:0000256" key="1">
    <source>
        <dbReference type="SAM" id="Phobius"/>
    </source>
</evidence>
<keyword evidence="3" id="KW-1185">Reference proteome</keyword>
<organism evidence="2 3">
    <name type="scientific">Synaphobranchus kaupii</name>
    <name type="common">Kaup's arrowtooth eel</name>
    <dbReference type="NCBI Taxonomy" id="118154"/>
    <lineage>
        <taxon>Eukaryota</taxon>
        <taxon>Metazoa</taxon>
        <taxon>Chordata</taxon>
        <taxon>Craniata</taxon>
        <taxon>Vertebrata</taxon>
        <taxon>Euteleostomi</taxon>
        <taxon>Actinopterygii</taxon>
        <taxon>Neopterygii</taxon>
        <taxon>Teleostei</taxon>
        <taxon>Anguilliformes</taxon>
        <taxon>Synaphobranchidae</taxon>
        <taxon>Synaphobranchus</taxon>
    </lineage>
</organism>
<protein>
    <submittedName>
        <fullName evidence="2">Uncharacterized protein</fullName>
    </submittedName>
</protein>
<proteinExistence type="predicted"/>
<name>A0A9Q1IB09_SYNKA</name>
<sequence>MMCLDPSKMHSERDVCLQKMKAHILKFVHDKKLSGGVTTVNGLILVVLVLVDFGADGNFIDADLVA</sequence>
<evidence type="ECO:0000313" key="3">
    <source>
        <dbReference type="Proteomes" id="UP001152622"/>
    </source>
</evidence>
<keyword evidence="1" id="KW-0472">Membrane</keyword>
<evidence type="ECO:0000313" key="2">
    <source>
        <dbReference type="EMBL" id="KAJ8333870.1"/>
    </source>
</evidence>
<dbReference type="Proteomes" id="UP001152622">
    <property type="component" value="Chromosome 22"/>
</dbReference>
<dbReference type="OrthoDB" id="10056585at2759"/>
<keyword evidence="1" id="KW-1133">Transmembrane helix</keyword>
<keyword evidence="1" id="KW-0812">Transmembrane</keyword>
<dbReference type="EMBL" id="JAINUF010000022">
    <property type="protein sequence ID" value="KAJ8333870.1"/>
    <property type="molecule type" value="Genomic_DNA"/>
</dbReference>
<dbReference type="AlphaFoldDB" id="A0A9Q1IB09"/>
<comment type="caution">
    <text evidence="2">The sequence shown here is derived from an EMBL/GenBank/DDBJ whole genome shotgun (WGS) entry which is preliminary data.</text>
</comment>
<reference evidence="2" key="1">
    <citation type="journal article" date="2023" name="Science">
        <title>Genome structures resolve the early diversification of teleost fishes.</title>
        <authorList>
            <person name="Parey E."/>
            <person name="Louis A."/>
            <person name="Montfort J."/>
            <person name="Bouchez O."/>
            <person name="Roques C."/>
            <person name="Iampietro C."/>
            <person name="Lluch J."/>
            <person name="Castinel A."/>
            <person name="Donnadieu C."/>
            <person name="Desvignes T."/>
            <person name="Floi Bucao C."/>
            <person name="Jouanno E."/>
            <person name="Wen M."/>
            <person name="Mejri S."/>
            <person name="Dirks R."/>
            <person name="Jansen H."/>
            <person name="Henkel C."/>
            <person name="Chen W.J."/>
            <person name="Zahm M."/>
            <person name="Cabau C."/>
            <person name="Klopp C."/>
            <person name="Thompson A.W."/>
            <person name="Robinson-Rechavi M."/>
            <person name="Braasch I."/>
            <person name="Lecointre G."/>
            <person name="Bobe J."/>
            <person name="Postlethwait J.H."/>
            <person name="Berthelot C."/>
            <person name="Roest Crollius H."/>
            <person name="Guiguen Y."/>
        </authorList>
    </citation>
    <scope>NUCLEOTIDE SEQUENCE</scope>
    <source>
        <strain evidence="2">WJC10195</strain>
    </source>
</reference>